<sequence length="121" mass="13787">MEHTEQIAQALDLAREAAHDIRALEAQALAALHERGDKETHRLRMAEKCERLADLAEAVEPLLDGGDETAQRLLHGLRDFARRANMALDLESIFFMGALLYPEDYQDGDPNDLERFILRFE</sequence>
<reference evidence="1 2" key="2">
    <citation type="submission" date="2020-05" db="EMBL/GenBank/DDBJ databases">
        <title>Draft genome sequence of Desulfovibrio sp. strainFSS-1.</title>
        <authorList>
            <person name="Shimoshige H."/>
            <person name="Kobayashi H."/>
            <person name="Maekawa T."/>
        </authorList>
    </citation>
    <scope>NUCLEOTIDE SEQUENCE [LARGE SCALE GENOMIC DNA]</scope>
    <source>
        <strain evidence="1 2">SIID29052-01</strain>
    </source>
</reference>
<evidence type="ECO:0000313" key="1">
    <source>
        <dbReference type="EMBL" id="GFK94973.1"/>
    </source>
</evidence>
<organism evidence="1 2">
    <name type="scientific">Fundidesulfovibrio magnetotacticus</name>
    <dbReference type="NCBI Taxonomy" id="2730080"/>
    <lineage>
        <taxon>Bacteria</taxon>
        <taxon>Pseudomonadati</taxon>
        <taxon>Thermodesulfobacteriota</taxon>
        <taxon>Desulfovibrionia</taxon>
        <taxon>Desulfovibrionales</taxon>
        <taxon>Desulfovibrionaceae</taxon>
        <taxon>Fundidesulfovibrio</taxon>
    </lineage>
</organism>
<name>A0A6V8LR59_9BACT</name>
<dbReference type="RefSeq" id="WP_173085568.1">
    <property type="nucleotide sequence ID" value="NZ_BLTE01000013.1"/>
</dbReference>
<comment type="caution">
    <text evidence="1">The sequence shown here is derived from an EMBL/GenBank/DDBJ whole genome shotgun (WGS) entry which is preliminary data.</text>
</comment>
<reference evidence="1 2" key="1">
    <citation type="submission" date="2020-04" db="EMBL/GenBank/DDBJ databases">
        <authorList>
            <consortium name="Desulfovibrio sp. FSS-1 genome sequencing consortium"/>
            <person name="Shimoshige H."/>
            <person name="Kobayashi H."/>
            <person name="Maekawa T."/>
        </authorList>
    </citation>
    <scope>NUCLEOTIDE SEQUENCE [LARGE SCALE GENOMIC DNA]</scope>
    <source>
        <strain evidence="1 2">SIID29052-01</strain>
    </source>
</reference>
<dbReference type="EMBL" id="BLTE01000013">
    <property type="protein sequence ID" value="GFK94973.1"/>
    <property type="molecule type" value="Genomic_DNA"/>
</dbReference>
<dbReference type="AlphaFoldDB" id="A0A6V8LR59"/>
<gene>
    <name evidence="1" type="ORF">NNJEOMEG_02821</name>
</gene>
<accession>A0A6V8LR59</accession>
<keyword evidence="2" id="KW-1185">Reference proteome</keyword>
<protein>
    <submittedName>
        <fullName evidence="1">Uncharacterized protein</fullName>
    </submittedName>
</protein>
<dbReference type="Proteomes" id="UP000494245">
    <property type="component" value="Unassembled WGS sequence"/>
</dbReference>
<evidence type="ECO:0000313" key="2">
    <source>
        <dbReference type="Proteomes" id="UP000494245"/>
    </source>
</evidence>
<proteinExistence type="predicted"/>